<dbReference type="GO" id="GO:0046872">
    <property type="term" value="F:metal ion binding"/>
    <property type="evidence" value="ECO:0007669"/>
    <property type="project" value="UniProtKB-KW"/>
</dbReference>
<protein>
    <submittedName>
        <fullName evidence="7">MBL fold metallo-hydrolase</fullName>
    </submittedName>
</protein>
<dbReference type="OrthoDB" id="5443440at2"/>
<dbReference type="Pfam" id="PF00753">
    <property type="entry name" value="Lactamase_B"/>
    <property type="match status" value="1"/>
</dbReference>
<dbReference type="Gene3D" id="3.60.15.10">
    <property type="entry name" value="Ribonuclease Z/Hydroxyacylglutathione hydrolase-like"/>
    <property type="match status" value="1"/>
</dbReference>
<accession>A0A1J4QGE8</accession>
<dbReference type="RefSeq" id="WP_071472815.1">
    <property type="nucleotide sequence ID" value="NZ_MDKE01000022.1"/>
</dbReference>
<evidence type="ECO:0000259" key="6">
    <source>
        <dbReference type="SMART" id="SM00849"/>
    </source>
</evidence>
<dbReference type="CDD" id="cd07729">
    <property type="entry name" value="AHL_lactonase_MBL-fold"/>
    <property type="match status" value="1"/>
</dbReference>
<keyword evidence="4 7" id="KW-0378">Hydrolase</keyword>
<dbReference type="GO" id="GO:0016787">
    <property type="term" value="F:hydrolase activity"/>
    <property type="evidence" value="ECO:0007669"/>
    <property type="project" value="UniProtKB-KW"/>
</dbReference>
<sequence>MSNIIKKTPKVYVMDNGRMTMDKNFMVSMHNPATIDEPNKPAEMIEFPIYTVLIDHPDGKVLFDTACSPNGMGENGRWPQELQKILHFTAEVNGQDCHLHSRLEEIGFDPRDIDYVVVSHLHLDHSGCLELFTNAKIIVHQNEFNAALSNYAQNKSADGFIWDDIDAWIKNDLTWRVVKGDEGDLDLLDGIKILNLGSGHSFGMLGLHIDLPDHGGLILASDAVYSAENYGPPARLPATIYDSIGYMKTIEKIKTLSHKTDSKVWFGHDGDQFNTLIKSTDGYYE</sequence>
<evidence type="ECO:0000313" key="7">
    <source>
        <dbReference type="EMBL" id="OIN09147.1"/>
    </source>
</evidence>
<keyword evidence="8" id="KW-1185">Reference proteome</keyword>
<evidence type="ECO:0000256" key="2">
    <source>
        <dbReference type="ARBA" id="ARBA00007749"/>
    </source>
</evidence>
<dbReference type="SUPFAM" id="SSF56281">
    <property type="entry name" value="Metallo-hydrolase/oxidoreductase"/>
    <property type="match status" value="1"/>
</dbReference>
<keyword evidence="5" id="KW-0862">Zinc</keyword>
<evidence type="ECO:0000256" key="4">
    <source>
        <dbReference type="ARBA" id="ARBA00022801"/>
    </source>
</evidence>
<dbReference type="InterPro" id="IPR036866">
    <property type="entry name" value="RibonucZ/Hydroxyglut_hydro"/>
</dbReference>
<dbReference type="InterPro" id="IPR051013">
    <property type="entry name" value="MBL_superfamily_lactonases"/>
</dbReference>
<evidence type="ECO:0000256" key="3">
    <source>
        <dbReference type="ARBA" id="ARBA00022723"/>
    </source>
</evidence>
<evidence type="ECO:0000256" key="1">
    <source>
        <dbReference type="ARBA" id="ARBA00001947"/>
    </source>
</evidence>
<dbReference type="SMART" id="SM00849">
    <property type="entry name" value="Lactamase_B"/>
    <property type="match status" value="1"/>
</dbReference>
<dbReference type="EMBL" id="MDKE01000022">
    <property type="protein sequence ID" value="OIN09147.1"/>
    <property type="molecule type" value="Genomic_DNA"/>
</dbReference>
<comment type="similarity">
    <text evidence="2">Belongs to the metallo-beta-lactamase superfamily.</text>
</comment>
<feature type="domain" description="Metallo-beta-lactamase" evidence="6">
    <location>
        <begin position="48"/>
        <end position="268"/>
    </location>
</feature>
<name>A0A1J4QGE8_9GAMM</name>
<dbReference type="PANTHER" id="PTHR42978:SF2">
    <property type="entry name" value="102 KBASES UNSTABLE REGION: FROM 1 TO 119443"/>
    <property type="match status" value="1"/>
</dbReference>
<evidence type="ECO:0000256" key="5">
    <source>
        <dbReference type="ARBA" id="ARBA00022833"/>
    </source>
</evidence>
<comment type="cofactor">
    <cofactor evidence="1">
        <name>Zn(2+)</name>
        <dbReference type="ChEBI" id="CHEBI:29105"/>
    </cofactor>
</comment>
<dbReference type="STRING" id="1414654.BFR47_02410"/>
<organism evidence="7 8">
    <name type="scientific">Oceanisphaera psychrotolerans</name>
    <dbReference type="NCBI Taxonomy" id="1414654"/>
    <lineage>
        <taxon>Bacteria</taxon>
        <taxon>Pseudomonadati</taxon>
        <taxon>Pseudomonadota</taxon>
        <taxon>Gammaproteobacteria</taxon>
        <taxon>Aeromonadales</taxon>
        <taxon>Aeromonadaceae</taxon>
        <taxon>Oceanisphaera</taxon>
    </lineage>
</organism>
<dbReference type="AlphaFoldDB" id="A0A1J4QGE8"/>
<proteinExistence type="inferred from homology"/>
<keyword evidence="3" id="KW-0479">Metal-binding</keyword>
<dbReference type="InterPro" id="IPR001279">
    <property type="entry name" value="Metallo-B-lactamas"/>
</dbReference>
<comment type="caution">
    <text evidence="7">The sequence shown here is derived from an EMBL/GenBank/DDBJ whole genome shotgun (WGS) entry which is preliminary data.</text>
</comment>
<dbReference type="PANTHER" id="PTHR42978">
    <property type="entry name" value="QUORUM-QUENCHING LACTONASE YTNP-RELATED-RELATED"/>
    <property type="match status" value="1"/>
</dbReference>
<gene>
    <name evidence="7" type="ORF">BFR47_02410</name>
</gene>
<dbReference type="Proteomes" id="UP000243073">
    <property type="component" value="Unassembled WGS sequence"/>
</dbReference>
<reference evidence="7 8" key="1">
    <citation type="submission" date="2016-07" db="EMBL/GenBank/DDBJ databases">
        <title>Draft Genome Sequence of Oceanisphaera psychrotolerans, isolated from coastal sediment samples.</title>
        <authorList>
            <person name="Zhuo S."/>
            <person name="Ruan Z."/>
        </authorList>
    </citation>
    <scope>NUCLEOTIDE SEQUENCE [LARGE SCALE GENOMIC DNA]</scope>
    <source>
        <strain evidence="7 8">LAM-WHM-ZC</strain>
    </source>
</reference>
<evidence type="ECO:0000313" key="8">
    <source>
        <dbReference type="Proteomes" id="UP000243073"/>
    </source>
</evidence>